<feature type="compositionally biased region" description="Low complexity" evidence="1">
    <location>
        <begin position="12"/>
        <end position="23"/>
    </location>
</feature>
<feature type="compositionally biased region" description="Polar residues" evidence="1">
    <location>
        <begin position="1"/>
        <end position="11"/>
    </location>
</feature>
<dbReference type="EMBL" id="AM475079">
    <property type="protein sequence ID" value="CAN61915.1"/>
    <property type="molecule type" value="Genomic_DNA"/>
</dbReference>
<name>A5BXU5_VITVI</name>
<reference evidence="2" key="1">
    <citation type="journal article" date="2007" name="PLoS ONE">
        <title>The first genome sequence of an elite grapevine cultivar (Pinot noir Vitis vinifera L.): coping with a highly heterozygous genome.</title>
        <authorList>
            <person name="Velasco R."/>
            <person name="Zharkikh A."/>
            <person name="Troggio M."/>
            <person name="Cartwright D.A."/>
            <person name="Cestaro A."/>
            <person name="Pruss D."/>
            <person name="Pindo M."/>
            <person name="FitzGerald L.M."/>
            <person name="Vezzulli S."/>
            <person name="Reid J."/>
            <person name="Malacarne G."/>
            <person name="Iliev D."/>
            <person name="Coppola G."/>
            <person name="Wardell B."/>
            <person name="Micheletti D."/>
            <person name="Macalma T."/>
            <person name="Facci M."/>
            <person name="Mitchell J.T."/>
            <person name="Perazzolli M."/>
            <person name="Eldredge G."/>
            <person name="Gatto P."/>
            <person name="Oyzerski R."/>
            <person name="Moretto M."/>
            <person name="Gutin N."/>
            <person name="Stefanini M."/>
            <person name="Chen Y."/>
            <person name="Segala C."/>
            <person name="Davenport C."/>
            <person name="Dematte L."/>
            <person name="Mraz A."/>
            <person name="Battilana J."/>
            <person name="Stormo K."/>
            <person name="Costa F."/>
            <person name="Tao Q."/>
            <person name="Si-Ammour A."/>
            <person name="Harkins T."/>
            <person name="Lackey A."/>
            <person name="Perbost C."/>
            <person name="Taillon B."/>
            <person name="Stella A."/>
            <person name="Solovyev V."/>
            <person name="Fawcett J.A."/>
            <person name="Sterck L."/>
            <person name="Vandepoele K."/>
            <person name="Grando S.M."/>
            <person name="Toppo S."/>
            <person name="Moser C."/>
            <person name="Lanchbury J."/>
            <person name="Bogden R."/>
            <person name="Skolnick M."/>
            <person name="Sgaramella V."/>
            <person name="Bhatnagar S.K."/>
            <person name="Fontana P."/>
            <person name="Gutin A."/>
            <person name="Van de Peer Y."/>
            <person name="Salamini F."/>
            <person name="Viola R."/>
        </authorList>
    </citation>
    <scope>NUCLEOTIDE SEQUENCE</scope>
</reference>
<evidence type="ECO:0000256" key="1">
    <source>
        <dbReference type="SAM" id="MobiDB-lite"/>
    </source>
</evidence>
<sequence>MGTLQNGNESKSGSVSVSVSVSGSGSGEPIPRGPMDKFTTLQPRQNEIDSDDEWIVQKEVPFLPLVICWLEDNELFNVDTIRVVSSKDKEPQESLNNMIYSHSKKRKHDEFASKSGGKGNEKEMNLIPIHEDEELNEMRGFDSGNFSTIDTLDEDDDDIGEEDLNRNILVICIQFYLL</sequence>
<evidence type="ECO:0000313" key="2">
    <source>
        <dbReference type="EMBL" id="CAN61915.1"/>
    </source>
</evidence>
<feature type="region of interest" description="Disordered" evidence="1">
    <location>
        <begin position="1"/>
        <end position="39"/>
    </location>
</feature>
<proteinExistence type="predicted"/>
<gene>
    <name evidence="2" type="ORF">VITISV_003113</name>
</gene>
<dbReference type="AlphaFoldDB" id="A5BXU5"/>
<accession>A5BXU5</accession>
<organism evidence="2">
    <name type="scientific">Vitis vinifera</name>
    <name type="common">Grape</name>
    <dbReference type="NCBI Taxonomy" id="29760"/>
    <lineage>
        <taxon>Eukaryota</taxon>
        <taxon>Viridiplantae</taxon>
        <taxon>Streptophyta</taxon>
        <taxon>Embryophyta</taxon>
        <taxon>Tracheophyta</taxon>
        <taxon>Spermatophyta</taxon>
        <taxon>Magnoliopsida</taxon>
        <taxon>eudicotyledons</taxon>
        <taxon>Gunneridae</taxon>
        <taxon>Pentapetalae</taxon>
        <taxon>rosids</taxon>
        <taxon>Vitales</taxon>
        <taxon>Vitaceae</taxon>
        <taxon>Viteae</taxon>
        <taxon>Vitis</taxon>
    </lineage>
</organism>
<protein>
    <submittedName>
        <fullName evidence="2">Uncharacterized protein</fullName>
    </submittedName>
</protein>